<dbReference type="OrthoDB" id="2194671at2759"/>
<dbReference type="Proteomes" id="UP000016927">
    <property type="component" value="Unassembled WGS sequence"/>
</dbReference>
<sequence length="196" mass="23050">MKIKTFLAHKGISIKFAKEMYTNLDHSTKKFLLRNFQIGQQYFLIRRKNLVISAVDMAYILNCYLFNYRTTEAYLILNKFNSAKLHVKKEVGILYEVISEIKQSLCNPIKFEGTIIYKMKANILVNNLDCYTRFIYDLIGIYIRNRHPSSKYIVIIDVKDKNYFITIGKNVNISNLKINGITKIDKKTFYSNFVPE</sequence>
<organism evidence="1 2">
    <name type="scientific">Nosema bombycis (strain CQ1 / CVCC 102059)</name>
    <name type="common">Microsporidian parasite</name>
    <name type="synonym">Pebrine of silkworm</name>
    <dbReference type="NCBI Taxonomy" id="578461"/>
    <lineage>
        <taxon>Eukaryota</taxon>
        <taxon>Fungi</taxon>
        <taxon>Fungi incertae sedis</taxon>
        <taxon>Microsporidia</taxon>
        <taxon>Nosematidae</taxon>
        <taxon>Nosema</taxon>
    </lineage>
</organism>
<name>R0KLW1_NOSB1</name>
<evidence type="ECO:0000313" key="2">
    <source>
        <dbReference type="Proteomes" id="UP000016927"/>
    </source>
</evidence>
<gene>
    <name evidence="1" type="ORF">NBO_998g0001</name>
</gene>
<dbReference type="EMBL" id="KB909905">
    <property type="protein sequence ID" value="EOB11631.1"/>
    <property type="molecule type" value="Genomic_DNA"/>
</dbReference>
<dbReference type="VEuPathDB" id="MicrosporidiaDB:NBO_998g0001"/>
<protein>
    <submittedName>
        <fullName evidence="1">Uncharacterized protein</fullName>
    </submittedName>
</protein>
<evidence type="ECO:0000313" key="1">
    <source>
        <dbReference type="EMBL" id="EOB11631.1"/>
    </source>
</evidence>
<reference evidence="1 2" key="1">
    <citation type="journal article" date="2013" name="BMC Genomics">
        <title>Comparative genomics of parasitic silkworm microsporidia reveal an association between genome expansion and host adaptation.</title>
        <authorList>
            <person name="Pan G."/>
            <person name="Xu J."/>
            <person name="Li T."/>
            <person name="Xia Q."/>
            <person name="Liu S.L."/>
            <person name="Zhang G."/>
            <person name="Li S."/>
            <person name="Li C."/>
            <person name="Liu H."/>
            <person name="Yang L."/>
            <person name="Liu T."/>
            <person name="Zhang X."/>
            <person name="Wu Z."/>
            <person name="Fan W."/>
            <person name="Dang X."/>
            <person name="Xiang H."/>
            <person name="Tao M."/>
            <person name="Li Y."/>
            <person name="Hu J."/>
            <person name="Li Z."/>
            <person name="Lin L."/>
            <person name="Luo J."/>
            <person name="Geng L."/>
            <person name="Wang L."/>
            <person name="Long M."/>
            <person name="Wan Y."/>
            <person name="He N."/>
            <person name="Zhang Z."/>
            <person name="Lu C."/>
            <person name="Keeling P.J."/>
            <person name="Wang J."/>
            <person name="Xiang Z."/>
            <person name="Zhou Z."/>
        </authorList>
    </citation>
    <scope>NUCLEOTIDE SEQUENCE [LARGE SCALE GENOMIC DNA]</scope>
    <source>
        <strain evidence="2">CQ1 / CVCC 102059</strain>
    </source>
</reference>
<proteinExistence type="predicted"/>
<keyword evidence="2" id="KW-1185">Reference proteome</keyword>
<dbReference type="HOGENOM" id="CLU_1390612_0_0_1"/>
<accession>R0KLW1</accession>
<dbReference type="AlphaFoldDB" id="R0KLW1"/>